<evidence type="ECO:0000313" key="3">
    <source>
        <dbReference type="EMBL" id="NEH93044.1"/>
    </source>
</evidence>
<name>A0A6N9ZHR1_9HYPH</name>
<comment type="caution">
    <text evidence="3">The sequence shown here is derived from an EMBL/GenBank/DDBJ whole genome shotgun (WGS) entry which is preliminary data.</text>
</comment>
<dbReference type="Proteomes" id="UP000468864">
    <property type="component" value="Unassembled WGS sequence"/>
</dbReference>
<evidence type="ECO:0000256" key="1">
    <source>
        <dbReference type="SAM" id="MobiDB-lite"/>
    </source>
</evidence>
<organism evidence="3 4">
    <name type="scientific">Rhizobium laguerreae</name>
    <dbReference type="NCBI Taxonomy" id="1076926"/>
    <lineage>
        <taxon>Bacteria</taxon>
        <taxon>Pseudomonadati</taxon>
        <taxon>Pseudomonadota</taxon>
        <taxon>Alphaproteobacteria</taxon>
        <taxon>Hyphomicrobiales</taxon>
        <taxon>Rhizobiaceae</taxon>
        <taxon>Rhizobium/Agrobacterium group</taxon>
        <taxon>Rhizobium</taxon>
    </lineage>
</organism>
<accession>A0A6N9ZHR1</accession>
<protein>
    <recommendedName>
        <fullName evidence="2">Plasmid replication protein C C-terminal domain-containing protein</fullName>
    </recommendedName>
</protein>
<sequence length="116" mass="12088">MFFGAGSYGAVESAWARRSSRRLGAGDTKNPDSCQGFGSRIPDGSPLAQSAKPDRGLGTAEVIGKVAGSDGGGHVINSASGYLRDVTKRSKRGEFSLGPMLMALLKGNDRQDVRVS</sequence>
<dbReference type="AlphaFoldDB" id="A0A6N9ZHR1"/>
<gene>
    <name evidence="3" type="ORF">GR206_18795</name>
</gene>
<feature type="region of interest" description="Disordered" evidence="1">
    <location>
        <begin position="19"/>
        <end position="55"/>
    </location>
</feature>
<proteinExistence type="predicted"/>
<dbReference type="InterPro" id="IPR021760">
    <property type="entry name" value="RepC_C"/>
</dbReference>
<dbReference type="EMBL" id="WUEP01000013">
    <property type="protein sequence ID" value="NEH93044.1"/>
    <property type="molecule type" value="Genomic_DNA"/>
</dbReference>
<evidence type="ECO:0000313" key="4">
    <source>
        <dbReference type="Proteomes" id="UP000468864"/>
    </source>
</evidence>
<feature type="domain" description="Plasmid replication protein C C-terminal" evidence="2">
    <location>
        <begin position="74"/>
        <end position="106"/>
    </location>
</feature>
<reference evidence="3 4" key="1">
    <citation type="submission" date="2019-12" db="EMBL/GenBank/DDBJ databases">
        <title>Rhizobium genotypes associated with high levels of biological nitrogen fixation by grain legumes in a temperate-maritime cropping system.</title>
        <authorList>
            <person name="Maluk M."/>
            <person name="Francesc Ferrando Molina F."/>
            <person name="Lopez Del Egido L."/>
            <person name="Lafos M."/>
            <person name="Langarica-Fuentes A."/>
            <person name="Gebre Yohannes G."/>
            <person name="Young M.W."/>
            <person name="Martin P."/>
            <person name="Gantlett R."/>
            <person name="Kenicer G."/>
            <person name="Hawes C."/>
            <person name="Begg G.S."/>
            <person name="Quilliam R.S."/>
            <person name="Squire G.R."/>
            <person name="Poole P.S."/>
            <person name="Young P.W."/>
            <person name="Iannetta P.M."/>
            <person name="James E.K."/>
        </authorList>
    </citation>
    <scope>NUCLEOTIDE SEQUENCE [LARGE SCALE GENOMIC DNA]</scope>
    <source>
        <strain evidence="3 4">JHI2449</strain>
    </source>
</reference>
<evidence type="ECO:0000259" key="2">
    <source>
        <dbReference type="Pfam" id="PF11800"/>
    </source>
</evidence>
<dbReference type="Pfam" id="PF11800">
    <property type="entry name" value="RP-C_C"/>
    <property type="match status" value="1"/>
</dbReference>